<dbReference type="AlphaFoldDB" id="A0A4D6XKK1"/>
<keyword evidence="1" id="KW-1133">Transmembrane helix</keyword>
<keyword evidence="1" id="KW-0472">Membrane</keyword>
<proteinExistence type="predicted"/>
<accession>A0A4D6XKK1</accession>
<evidence type="ECO:0000313" key="2">
    <source>
        <dbReference type="EMBL" id="QCI13375.1"/>
    </source>
</evidence>
<reference evidence="3" key="1">
    <citation type="submission" date="2019-04" db="EMBL/GenBank/DDBJ databases">
        <title>Genome sequence of Pseudomonas putida 1290, an auxin catabolizing strain.</title>
        <authorList>
            <person name="Laird T.S."/>
            <person name="Leveau J.H.J."/>
        </authorList>
    </citation>
    <scope>NUCLEOTIDE SEQUENCE [LARGE SCALE GENOMIC DNA]</scope>
    <source>
        <strain evidence="3">1290</strain>
    </source>
</reference>
<evidence type="ECO:0000256" key="1">
    <source>
        <dbReference type="SAM" id="Phobius"/>
    </source>
</evidence>
<name>A0A4D6XKK1_PSEPU</name>
<feature type="transmembrane region" description="Helical" evidence="1">
    <location>
        <begin position="12"/>
        <end position="30"/>
    </location>
</feature>
<dbReference type="RefSeq" id="WP_136915511.1">
    <property type="nucleotide sequence ID" value="NZ_CP039371.1"/>
</dbReference>
<dbReference type="OrthoDB" id="9953481at2"/>
<dbReference type="EMBL" id="CP039371">
    <property type="protein sequence ID" value="QCI13375.1"/>
    <property type="molecule type" value="Genomic_DNA"/>
</dbReference>
<dbReference type="Proteomes" id="UP000298551">
    <property type="component" value="Chromosome"/>
</dbReference>
<organism evidence="2 3">
    <name type="scientific">Pseudomonas putida</name>
    <name type="common">Arthrobacter siderocapsulatus</name>
    <dbReference type="NCBI Taxonomy" id="303"/>
    <lineage>
        <taxon>Bacteria</taxon>
        <taxon>Pseudomonadati</taxon>
        <taxon>Pseudomonadota</taxon>
        <taxon>Gammaproteobacteria</taxon>
        <taxon>Pseudomonadales</taxon>
        <taxon>Pseudomonadaceae</taxon>
        <taxon>Pseudomonas</taxon>
    </lineage>
</organism>
<feature type="transmembrane region" description="Helical" evidence="1">
    <location>
        <begin position="36"/>
        <end position="55"/>
    </location>
</feature>
<protein>
    <submittedName>
        <fullName evidence="2">Uncharacterized protein</fullName>
    </submittedName>
</protein>
<gene>
    <name evidence="2" type="ORF">E6B08_19275</name>
</gene>
<evidence type="ECO:0000313" key="3">
    <source>
        <dbReference type="Proteomes" id="UP000298551"/>
    </source>
</evidence>
<sequence length="63" mass="6632">MSDQYMFKPSISLWQHYVTILGIGGMSLAVSLGSGWMAAAVVVTFFGCAAVEVYVDARGAGRG</sequence>
<keyword evidence="1" id="KW-0812">Transmembrane</keyword>